<comment type="caution">
    <text evidence="1">The sequence shown here is derived from an EMBL/GenBank/DDBJ whole genome shotgun (WGS) entry which is preliminary data.</text>
</comment>
<organism evidence="1 2">
    <name type="scientific">Mucilaginibacter aquatilis</name>
    <dbReference type="NCBI Taxonomy" id="1517760"/>
    <lineage>
        <taxon>Bacteria</taxon>
        <taxon>Pseudomonadati</taxon>
        <taxon>Bacteroidota</taxon>
        <taxon>Sphingobacteriia</taxon>
        <taxon>Sphingobacteriales</taxon>
        <taxon>Sphingobacteriaceae</taxon>
        <taxon>Mucilaginibacter</taxon>
    </lineage>
</organism>
<protein>
    <submittedName>
        <fullName evidence="1">Uncharacterized protein</fullName>
    </submittedName>
</protein>
<name>A0A6I4IPA9_9SPHI</name>
<dbReference type="OrthoDB" id="797307at2"/>
<proteinExistence type="predicted"/>
<dbReference type="RefSeq" id="WP_157539462.1">
    <property type="nucleotide sequence ID" value="NZ_WQLA01000001.1"/>
</dbReference>
<reference evidence="1 2" key="1">
    <citation type="submission" date="2019-12" db="EMBL/GenBank/DDBJ databases">
        <title>Mucilaginibacter sp. HME9299 genome sequencing and assembly.</title>
        <authorList>
            <person name="Kang H."/>
            <person name="Kim H."/>
            <person name="Joh K."/>
        </authorList>
    </citation>
    <scope>NUCLEOTIDE SEQUENCE [LARGE SCALE GENOMIC DNA]</scope>
    <source>
        <strain evidence="1 2">HME9299</strain>
    </source>
</reference>
<accession>A0A6I4IPA9</accession>
<keyword evidence="2" id="KW-1185">Reference proteome</keyword>
<dbReference type="AlphaFoldDB" id="A0A6I4IPA9"/>
<gene>
    <name evidence="1" type="ORF">GO816_00850</name>
</gene>
<sequence length="91" mass="10308">MTSATSDDPLDFLSSSIHGTRPVEQTDLIQALLYEIIRVKDLIKYYDEIPNGAGQLGASILNELVSEAYQSLVNYDTELMRKYYDLLQNCD</sequence>
<evidence type="ECO:0000313" key="2">
    <source>
        <dbReference type="Proteomes" id="UP000434850"/>
    </source>
</evidence>
<evidence type="ECO:0000313" key="1">
    <source>
        <dbReference type="EMBL" id="MVN89663.1"/>
    </source>
</evidence>
<dbReference type="EMBL" id="WQLA01000001">
    <property type="protein sequence ID" value="MVN89663.1"/>
    <property type="molecule type" value="Genomic_DNA"/>
</dbReference>
<dbReference type="Proteomes" id="UP000434850">
    <property type="component" value="Unassembled WGS sequence"/>
</dbReference>